<proteinExistence type="predicted"/>
<evidence type="ECO:0000313" key="2">
    <source>
        <dbReference type="WBParaSite" id="nRc.2.0.1.t31837-RA"/>
    </source>
</evidence>
<organism evidence="1 2">
    <name type="scientific">Romanomermis culicivorax</name>
    <name type="common">Nematode worm</name>
    <dbReference type="NCBI Taxonomy" id="13658"/>
    <lineage>
        <taxon>Eukaryota</taxon>
        <taxon>Metazoa</taxon>
        <taxon>Ecdysozoa</taxon>
        <taxon>Nematoda</taxon>
        <taxon>Enoplea</taxon>
        <taxon>Dorylaimia</taxon>
        <taxon>Mermithida</taxon>
        <taxon>Mermithoidea</taxon>
        <taxon>Mermithidae</taxon>
        <taxon>Romanomermis</taxon>
    </lineage>
</organism>
<sequence>YNIKCIIRVGELDRWFATNFGRYPLELTEPKMVEISKVAELIETLKDSRFRGQPIIGFDTEKVHTDPILAQDEILGAETSREMKEFDGVSAV</sequence>
<reference evidence="2" key="1">
    <citation type="submission" date="2022-11" db="UniProtKB">
        <authorList>
            <consortium name="WormBaseParasite"/>
        </authorList>
    </citation>
    <scope>IDENTIFICATION</scope>
</reference>
<protein>
    <submittedName>
        <fullName evidence="2">Uncharacterized protein</fullName>
    </submittedName>
</protein>
<dbReference type="WBParaSite" id="nRc.2.0.1.t31837-RA">
    <property type="protein sequence ID" value="nRc.2.0.1.t31837-RA"/>
    <property type="gene ID" value="nRc.2.0.1.g31837"/>
</dbReference>
<name>A0A915JZK0_ROMCU</name>
<accession>A0A915JZK0</accession>
<keyword evidence="1" id="KW-1185">Reference proteome</keyword>
<evidence type="ECO:0000313" key="1">
    <source>
        <dbReference type="Proteomes" id="UP000887565"/>
    </source>
</evidence>
<dbReference type="Proteomes" id="UP000887565">
    <property type="component" value="Unplaced"/>
</dbReference>
<dbReference type="AlphaFoldDB" id="A0A915JZK0"/>